<feature type="signal peptide" evidence="2">
    <location>
        <begin position="1"/>
        <end position="25"/>
    </location>
</feature>
<dbReference type="InterPro" id="IPR004296">
    <property type="entry name" value="DUF236"/>
</dbReference>
<evidence type="ECO:0000256" key="1">
    <source>
        <dbReference type="SAM" id="MobiDB-lite"/>
    </source>
</evidence>
<accession>A0A0K0E3X0</accession>
<protein>
    <submittedName>
        <fullName evidence="4 5">Uncharacterized protein</fullName>
    </submittedName>
</protein>
<feature type="compositionally biased region" description="Low complexity" evidence="1">
    <location>
        <begin position="59"/>
        <end position="69"/>
    </location>
</feature>
<organism evidence="4">
    <name type="scientific">Strongyloides stercoralis</name>
    <name type="common">Threadworm</name>
    <dbReference type="NCBI Taxonomy" id="6248"/>
    <lineage>
        <taxon>Eukaryota</taxon>
        <taxon>Metazoa</taxon>
        <taxon>Ecdysozoa</taxon>
        <taxon>Nematoda</taxon>
        <taxon>Chromadorea</taxon>
        <taxon>Rhabditida</taxon>
        <taxon>Tylenchina</taxon>
        <taxon>Panagrolaimomorpha</taxon>
        <taxon>Strongyloidoidea</taxon>
        <taxon>Strongyloididae</taxon>
        <taxon>Strongyloides</taxon>
    </lineage>
</organism>
<evidence type="ECO:0000256" key="2">
    <source>
        <dbReference type="SAM" id="SignalP"/>
    </source>
</evidence>
<feature type="compositionally biased region" description="Basic and acidic residues" evidence="1">
    <location>
        <begin position="70"/>
        <end position="97"/>
    </location>
</feature>
<feature type="compositionally biased region" description="Basic and acidic residues" evidence="1">
    <location>
        <begin position="114"/>
        <end position="126"/>
    </location>
</feature>
<proteinExistence type="predicted"/>
<feature type="region of interest" description="Disordered" evidence="1">
    <location>
        <begin position="46"/>
        <end position="97"/>
    </location>
</feature>
<dbReference type="WBParaSite" id="TCONS_00008384.p1">
    <property type="protein sequence ID" value="TCONS_00008384.p1"/>
    <property type="gene ID" value="XLOC_006335"/>
</dbReference>
<dbReference type="AlphaFoldDB" id="A0A0K0E3X0"/>
<keyword evidence="2" id="KW-0732">Signal</keyword>
<evidence type="ECO:0000313" key="3">
    <source>
        <dbReference type="Proteomes" id="UP000035681"/>
    </source>
</evidence>
<evidence type="ECO:0000313" key="5">
    <source>
        <dbReference type="WBParaSite" id="TCONS_00008384.p1"/>
    </source>
</evidence>
<dbReference type="Proteomes" id="UP000035681">
    <property type="component" value="Unplaced"/>
</dbReference>
<dbReference type="Pfam" id="PF03057">
    <property type="entry name" value="DUF236"/>
    <property type="match status" value="2"/>
</dbReference>
<reference evidence="4" key="1">
    <citation type="submission" date="2015-08" db="UniProtKB">
        <authorList>
            <consortium name="WormBaseParasite"/>
        </authorList>
    </citation>
    <scope>IDENTIFICATION</scope>
</reference>
<name>A0A0K0E3X0_STRER</name>
<dbReference type="WBParaSite" id="SSTP_0000419000.1">
    <property type="protein sequence ID" value="SSTP_0000419000.1"/>
    <property type="gene ID" value="SSTP_0000419000"/>
</dbReference>
<feature type="chain" id="PRO_5005327398" evidence="2">
    <location>
        <begin position="26"/>
        <end position="218"/>
    </location>
</feature>
<evidence type="ECO:0000313" key="4">
    <source>
        <dbReference type="WBParaSite" id="SSTP_0000419000.1"/>
    </source>
</evidence>
<sequence length="218" mass="24240">MLYELIISICFTSSVILSLVKCSKANESPATGKTIPTVAKAKENGLSLKEINGKKTTSTGETKPPTENNNNEKKPANNSVDKFKIPENKDKFAQRKDPNYMTLNGLLDDCFEKTGEKLDEPPKTENKTNLTDSKDFTTQPFSPTLPQKPKNCGIAGSADPQYQTLKRNFNDNPKTSTPLNMSSDSTFDSKYNDSMKDIKLPIDQAYNDFKKDLINPKS</sequence>
<keyword evidence="3" id="KW-1185">Reference proteome</keyword>
<feature type="compositionally biased region" description="Polar residues" evidence="1">
    <location>
        <begin position="127"/>
        <end position="145"/>
    </location>
</feature>
<feature type="region of interest" description="Disordered" evidence="1">
    <location>
        <begin position="114"/>
        <end position="148"/>
    </location>
</feature>